<dbReference type="PANTHER" id="PTHR47618:SF1">
    <property type="entry name" value="BIFUNCTIONAL OLIGORIBONUCLEASE AND PAP PHOSPHATASE NRNA"/>
    <property type="match status" value="1"/>
</dbReference>
<dbReference type="Gene3D" id="3.90.1640.10">
    <property type="entry name" value="inorganic pyrophosphatase (n-terminal core)"/>
    <property type="match status" value="1"/>
</dbReference>
<dbReference type="InterPro" id="IPR038763">
    <property type="entry name" value="DHH_sf"/>
</dbReference>
<dbReference type="InterPro" id="IPR001667">
    <property type="entry name" value="DDH_dom"/>
</dbReference>
<proteinExistence type="predicted"/>
<evidence type="ECO:0000259" key="2">
    <source>
        <dbReference type="Pfam" id="PF02272"/>
    </source>
</evidence>
<feature type="domain" description="DHHA1" evidence="2">
    <location>
        <begin position="240"/>
        <end position="323"/>
    </location>
</feature>
<dbReference type="GO" id="GO:0003676">
    <property type="term" value="F:nucleic acid binding"/>
    <property type="evidence" value="ECO:0007669"/>
    <property type="project" value="InterPro"/>
</dbReference>
<dbReference type="Gene3D" id="3.10.310.30">
    <property type="match status" value="1"/>
</dbReference>
<dbReference type="STRING" id="574087.Acear_1594"/>
<dbReference type="PANTHER" id="PTHR47618">
    <property type="entry name" value="BIFUNCTIONAL OLIGORIBONUCLEASE AND PAP PHOSPHATASE NRNA"/>
    <property type="match status" value="1"/>
</dbReference>
<reference evidence="3 4" key="1">
    <citation type="journal article" date="2010" name="Stand. Genomic Sci.">
        <title>Complete genome sequence of Acetohalobium arabaticum type strain (Z-7288).</title>
        <authorList>
            <person name="Sikorski J."/>
            <person name="Lapidus A."/>
            <person name="Chertkov O."/>
            <person name="Lucas S."/>
            <person name="Copeland A."/>
            <person name="Glavina Del Rio T."/>
            <person name="Nolan M."/>
            <person name="Tice H."/>
            <person name="Cheng J.F."/>
            <person name="Han C."/>
            <person name="Brambilla E."/>
            <person name="Pitluck S."/>
            <person name="Liolios K."/>
            <person name="Ivanova N."/>
            <person name="Mavromatis K."/>
            <person name="Mikhailova N."/>
            <person name="Pati A."/>
            <person name="Bruce D."/>
            <person name="Detter C."/>
            <person name="Tapia R."/>
            <person name="Goodwin L."/>
            <person name="Chen A."/>
            <person name="Palaniappan K."/>
            <person name="Land M."/>
            <person name="Hauser L."/>
            <person name="Chang Y.J."/>
            <person name="Jeffries C.D."/>
            <person name="Rohde M."/>
            <person name="Goker M."/>
            <person name="Spring S."/>
            <person name="Woyke T."/>
            <person name="Bristow J."/>
            <person name="Eisen J.A."/>
            <person name="Markowitz V."/>
            <person name="Hugenholtz P."/>
            <person name="Kyrpides N.C."/>
            <person name="Klenk H.P."/>
        </authorList>
    </citation>
    <scope>NUCLEOTIDE SEQUENCE [LARGE SCALE GENOMIC DNA]</scope>
    <source>
        <strain evidence="4">ATCC 49924 / DSM 5501 / Z-7288</strain>
    </source>
</reference>
<dbReference type="eggNOG" id="COG0618">
    <property type="taxonomic scope" value="Bacteria"/>
</dbReference>
<dbReference type="Pfam" id="PF01368">
    <property type="entry name" value="DHH"/>
    <property type="match status" value="1"/>
</dbReference>
<keyword evidence="4" id="KW-1185">Reference proteome</keyword>
<accession>D9QRF9</accession>
<feature type="domain" description="DDH" evidence="1">
    <location>
        <begin position="18"/>
        <end position="159"/>
    </location>
</feature>
<dbReference type="Pfam" id="PF02272">
    <property type="entry name" value="DHHA1"/>
    <property type="match status" value="1"/>
</dbReference>
<dbReference type="KEGG" id="aar:Acear_1594"/>
<dbReference type="InterPro" id="IPR051319">
    <property type="entry name" value="Oligoribo/pAp-PDE_c-di-AMP_PDE"/>
</dbReference>
<evidence type="ECO:0000313" key="3">
    <source>
        <dbReference type="EMBL" id="ADL13100.1"/>
    </source>
</evidence>
<dbReference type="OrthoDB" id="9803668at2"/>
<name>D9QRF9_ACEAZ</name>
<organism evidence="3 4">
    <name type="scientific">Acetohalobium arabaticum (strain ATCC 49924 / DSM 5501 / Z-7288)</name>
    <dbReference type="NCBI Taxonomy" id="574087"/>
    <lineage>
        <taxon>Bacteria</taxon>
        <taxon>Bacillati</taxon>
        <taxon>Bacillota</taxon>
        <taxon>Clostridia</taxon>
        <taxon>Halanaerobiales</taxon>
        <taxon>Halobacteroidaceae</taxon>
        <taxon>Acetohalobium</taxon>
    </lineage>
</organism>
<dbReference type="Proteomes" id="UP000001661">
    <property type="component" value="Chromosome"/>
</dbReference>
<dbReference type="InterPro" id="IPR003156">
    <property type="entry name" value="DHHA1_dom"/>
</dbReference>
<dbReference type="AlphaFoldDB" id="D9QRF9"/>
<gene>
    <name evidence="3" type="ordered locus">Acear_1594</name>
</gene>
<dbReference type="HOGENOM" id="CLU_039720_0_0_9"/>
<evidence type="ECO:0000313" key="4">
    <source>
        <dbReference type="Proteomes" id="UP000001661"/>
    </source>
</evidence>
<evidence type="ECO:0000259" key="1">
    <source>
        <dbReference type="Pfam" id="PF01368"/>
    </source>
</evidence>
<protein>
    <submittedName>
        <fullName evidence="3">Phosphoesterase RecJ domain protein</fullName>
    </submittedName>
</protein>
<dbReference type="RefSeq" id="WP_013278545.1">
    <property type="nucleotide sequence ID" value="NC_014378.1"/>
</dbReference>
<dbReference type="EMBL" id="CP002105">
    <property type="protein sequence ID" value="ADL13100.1"/>
    <property type="molecule type" value="Genomic_DNA"/>
</dbReference>
<dbReference type="SUPFAM" id="SSF64182">
    <property type="entry name" value="DHH phosphoesterases"/>
    <property type="match status" value="1"/>
</dbReference>
<sequence length="329" mass="36516">MRKYQSLLNSLEKYDSFLLTTHVNPDGDAVGSLLGLKYILQSYADEIDLVVEDSVPEYLSFLSGTEDIYLSDELANTERKTDYDLVFVVDCGDLERIGKVADLIPEGNKIINIDHHDDNQEYGSYNYVDSTVSSAGELVYDLAVELGANFKKDFGMAIAAAIITDTGNFKFSNTTPKAHRIIADMLELGIDTKRIIKEVYQRESYGGLKLKGKVLSDLKLAGDRNIAWASVSQQDLDLFEVDWEDTEGLVNSIRGVKGVEVGVLFKEVAEEKIRVSFRSNEYFAVNEFAHQFEGGGHPRAAGCTVMAPLAEAEERVISKLESELGVKNQ</sequence>